<comment type="caution">
    <text evidence="2">The sequence shown here is derived from an EMBL/GenBank/DDBJ whole genome shotgun (WGS) entry which is preliminary data.</text>
</comment>
<evidence type="ECO:0000313" key="3">
    <source>
        <dbReference type="Proteomes" id="UP000708208"/>
    </source>
</evidence>
<evidence type="ECO:0000313" key="2">
    <source>
        <dbReference type="EMBL" id="CAG7711042.1"/>
    </source>
</evidence>
<dbReference type="Proteomes" id="UP000708208">
    <property type="component" value="Unassembled WGS sequence"/>
</dbReference>
<dbReference type="EMBL" id="CAJVCH010032116">
    <property type="protein sequence ID" value="CAG7711042.1"/>
    <property type="molecule type" value="Genomic_DNA"/>
</dbReference>
<feature type="non-terminal residue" evidence="2">
    <location>
        <position position="1"/>
    </location>
</feature>
<proteinExistence type="predicted"/>
<gene>
    <name evidence="2" type="ORF">AFUS01_LOCUS5071</name>
</gene>
<keyword evidence="3" id="KW-1185">Reference proteome</keyword>
<organism evidence="2 3">
    <name type="scientific">Allacma fusca</name>
    <dbReference type="NCBI Taxonomy" id="39272"/>
    <lineage>
        <taxon>Eukaryota</taxon>
        <taxon>Metazoa</taxon>
        <taxon>Ecdysozoa</taxon>
        <taxon>Arthropoda</taxon>
        <taxon>Hexapoda</taxon>
        <taxon>Collembola</taxon>
        <taxon>Symphypleona</taxon>
        <taxon>Sminthuridae</taxon>
        <taxon>Allacma</taxon>
    </lineage>
</organism>
<feature type="compositionally biased region" description="Polar residues" evidence="1">
    <location>
        <begin position="60"/>
        <end position="73"/>
    </location>
</feature>
<feature type="region of interest" description="Disordered" evidence="1">
    <location>
        <begin position="54"/>
        <end position="73"/>
    </location>
</feature>
<protein>
    <submittedName>
        <fullName evidence="2">Uncharacterized protein</fullName>
    </submittedName>
</protein>
<sequence>VLDRNKGEEGYTHQVALNLRSHQYSNDEILTSGNQKQSLFYLKSNMSNLKAWPAGDFPTQPESYPQIRNPNPP</sequence>
<reference evidence="2" key="1">
    <citation type="submission" date="2021-06" db="EMBL/GenBank/DDBJ databases">
        <authorList>
            <person name="Hodson N. C."/>
            <person name="Mongue J. A."/>
            <person name="Jaron S. K."/>
        </authorList>
    </citation>
    <scope>NUCLEOTIDE SEQUENCE</scope>
</reference>
<feature type="non-terminal residue" evidence="2">
    <location>
        <position position="73"/>
    </location>
</feature>
<dbReference type="AlphaFoldDB" id="A0A8J2NJY0"/>
<name>A0A8J2NJY0_9HEXA</name>
<evidence type="ECO:0000256" key="1">
    <source>
        <dbReference type="SAM" id="MobiDB-lite"/>
    </source>
</evidence>
<accession>A0A8J2NJY0</accession>